<sequence length="89" mass="9819">MTPDGRRRQLDAARVRVELTLPELWVRYAALTGTGDVLDLDGFLHGLTQLEPGQQDVLAQALNEALEDEYRAHLIPVTHPPLAAAPAWP</sequence>
<dbReference type="Proteomes" id="UP000006461">
    <property type="component" value="Chromosome"/>
</dbReference>
<evidence type="ECO:0000313" key="2">
    <source>
        <dbReference type="Proteomes" id="UP000006461"/>
    </source>
</evidence>
<dbReference type="EMBL" id="FO203431">
    <property type="protein sequence ID" value="CCH87465.1"/>
    <property type="molecule type" value="Genomic_DNA"/>
</dbReference>
<protein>
    <submittedName>
        <fullName evidence="1">Uncharacterized protein</fullName>
    </submittedName>
</protein>
<accession>I4EVQ2</accession>
<reference evidence="1 2" key="1">
    <citation type="journal article" date="2012" name="J. Bacteriol.">
        <title>Genome Sequence of Radiation-Resistant Modestobacter marinus Strain BC501, a Representative Actinobacterium That Thrives on Calcareous Stone Surfaces.</title>
        <authorList>
            <person name="Normand P."/>
            <person name="Gury J."/>
            <person name="Pujic P."/>
            <person name="Chouaia B."/>
            <person name="Crotti E."/>
            <person name="Brusetti L."/>
            <person name="Daffonchio D."/>
            <person name="Vacherie B."/>
            <person name="Barbe V."/>
            <person name="Medigue C."/>
            <person name="Calteau A."/>
            <person name="Ghodhbane-Gtari F."/>
            <person name="Essoussi I."/>
            <person name="Nouioui I."/>
            <person name="Abbassi-Ghozzi I."/>
            <person name="Gtari M."/>
        </authorList>
    </citation>
    <scope>NUCLEOTIDE SEQUENCE [LARGE SCALE GENOMIC DNA]</scope>
    <source>
        <strain evidence="2">BC 501</strain>
    </source>
</reference>
<gene>
    <name evidence="1" type="ordered locus">MODMU_2030</name>
</gene>
<dbReference type="STRING" id="477641.MODMU_2030"/>
<dbReference type="eggNOG" id="COG2208">
    <property type="taxonomic scope" value="Bacteria"/>
</dbReference>
<keyword evidence="2" id="KW-1185">Reference proteome</keyword>
<organism evidence="1 2">
    <name type="scientific">Modestobacter italicus (strain DSM 44449 / CECT 9708 / BC 501)</name>
    <dbReference type="NCBI Taxonomy" id="2732864"/>
    <lineage>
        <taxon>Bacteria</taxon>
        <taxon>Bacillati</taxon>
        <taxon>Actinomycetota</taxon>
        <taxon>Actinomycetes</taxon>
        <taxon>Geodermatophilales</taxon>
        <taxon>Geodermatophilaceae</taxon>
        <taxon>Modestobacter</taxon>
    </lineage>
</organism>
<evidence type="ECO:0000313" key="1">
    <source>
        <dbReference type="EMBL" id="CCH87465.1"/>
    </source>
</evidence>
<dbReference type="KEGG" id="mmar:MODMU_2030"/>
<proteinExistence type="predicted"/>
<dbReference type="OrthoDB" id="4935951at2"/>
<name>I4EVQ2_MODI5</name>
<dbReference type="HOGENOM" id="CLU_2451340_0_0_11"/>
<dbReference type="AlphaFoldDB" id="I4EVQ2"/>